<dbReference type="WBParaSite" id="JU765_v2.g17706.t1">
    <property type="protein sequence ID" value="JU765_v2.g17706.t1"/>
    <property type="gene ID" value="JU765_v2.g17706"/>
</dbReference>
<dbReference type="Proteomes" id="UP000887576">
    <property type="component" value="Unplaced"/>
</dbReference>
<accession>A0AC34QMK1</accession>
<proteinExistence type="predicted"/>
<protein>
    <submittedName>
        <fullName evidence="2">Ubiquitin-like domain-containing protein</fullName>
    </submittedName>
</protein>
<evidence type="ECO:0000313" key="2">
    <source>
        <dbReference type="WBParaSite" id="JU765_v2.g17706.t1"/>
    </source>
</evidence>
<reference evidence="2" key="1">
    <citation type="submission" date="2022-11" db="UniProtKB">
        <authorList>
            <consortium name="WormBaseParasite"/>
        </authorList>
    </citation>
    <scope>IDENTIFICATION</scope>
</reference>
<name>A0AC34QMK1_9BILA</name>
<evidence type="ECO:0000313" key="1">
    <source>
        <dbReference type="Proteomes" id="UP000887576"/>
    </source>
</evidence>
<sequence length="115" mass="13328">MGNENFDDSKDQSYSMIIFVKNEKGVAMPIYVKAEDPVELIWSEIGYSTAINERTLKGKGLYYRNRKLDVSKNLADYQIHRGDATLLNFEKNKTKTSRQKQQSTRVNLYIIIVCK</sequence>
<organism evidence="1 2">
    <name type="scientific">Panagrolaimus sp. JU765</name>
    <dbReference type="NCBI Taxonomy" id="591449"/>
    <lineage>
        <taxon>Eukaryota</taxon>
        <taxon>Metazoa</taxon>
        <taxon>Ecdysozoa</taxon>
        <taxon>Nematoda</taxon>
        <taxon>Chromadorea</taxon>
        <taxon>Rhabditida</taxon>
        <taxon>Tylenchina</taxon>
        <taxon>Panagrolaimomorpha</taxon>
        <taxon>Panagrolaimoidea</taxon>
        <taxon>Panagrolaimidae</taxon>
        <taxon>Panagrolaimus</taxon>
    </lineage>
</organism>